<accession>A0A7I7QXG5</accession>
<evidence type="ECO:0000313" key="2">
    <source>
        <dbReference type="Proteomes" id="UP000467193"/>
    </source>
</evidence>
<reference evidence="1 2" key="1">
    <citation type="journal article" date="2019" name="Emerg. Microbes Infect.">
        <title>Comprehensive subspecies identification of 175 nontuberculous mycobacteria species based on 7547 genomic profiles.</title>
        <authorList>
            <person name="Matsumoto Y."/>
            <person name="Kinjo T."/>
            <person name="Motooka D."/>
            <person name="Nabeya D."/>
            <person name="Jung N."/>
            <person name="Uechi K."/>
            <person name="Horii T."/>
            <person name="Iida T."/>
            <person name="Fujita J."/>
            <person name="Nakamura S."/>
        </authorList>
    </citation>
    <scope>NUCLEOTIDE SEQUENCE [LARGE SCALE GENOMIC DNA]</scope>
    <source>
        <strain evidence="1 2">JCM 17899</strain>
    </source>
</reference>
<protein>
    <submittedName>
        <fullName evidence="1">Uncharacterized protein</fullName>
    </submittedName>
</protein>
<dbReference type="AlphaFoldDB" id="A0A7I7QXG5"/>
<dbReference type="RefSeq" id="WP_163800289.1">
    <property type="nucleotide sequence ID" value="NZ_AP022588.1"/>
</dbReference>
<keyword evidence="2" id="KW-1185">Reference proteome</keyword>
<evidence type="ECO:0000313" key="1">
    <source>
        <dbReference type="EMBL" id="BBY30697.1"/>
    </source>
</evidence>
<name>A0A7I7QXG5_9MYCO</name>
<sequence>MIRFAAVLAAGYVLGSKAGRRRYEQISGTYKAVTESPRTKALIDVGRRKVAEKLSPDPQMKTVTPIDAGTSVLQPEVVKDR</sequence>
<organism evidence="1 2">
    <name type="scientific">Mycolicibacterium sediminis</name>
    <dbReference type="NCBI Taxonomy" id="1286180"/>
    <lineage>
        <taxon>Bacteria</taxon>
        <taxon>Bacillati</taxon>
        <taxon>Actinomycetota</taxon>
        <taxon>Actinomycetes</taxon>
        <taxon>Mycobacteriales</taxon>
        <taxon>Mycobacteriaceae</taxon>
        <taxon>Mycolicibacterium</taxon>
    </lineage>
</organism>
<dbReference type="KEGG" id="msei:MSEDJ_47930"/>
<dbReference type="EMBL" id="AP022588">
    <property type="protein sequence ID" value="BBY30697.1"/>
    <property type="molecule type" value="Genomic_DNA"/>
</dbReference>
<gene>
    <name evidence="1" type="ORF">MSEDJ_47930</name>
</gene>
<proteinExistence type="predicted"/>
<dbReference type="Proteomes" id="UP000467193">
    <property type="component" value="Chromosome"/>
</dbReference>